<dbReference type="EMBL" id="FUEZ01000004">
    <property type="protein sequence ID" value="SPM43613.1"/>
    <property type="molecule type" value="Genomic_DNA"/>
</dbReference>
<proteinExistence type="predicted"/>
<evidence type="ECO:0000313" key="3">
    <source>
        <dbReference type="EMBL" id="SPM43613.1"/>
    </source>
</evidence>
<feature type="chain" id="PRO_5015613534" description="DUF732 domain-containing protein" evidence="1">
    <location>
        <begin position="25"/>
        <end position="93"/>
    </location>
</feature>
<dbReference type="Pfam" id="PF05305">
    <property type="entry name" value="DUF732"/>
    <property type="match status" value="1"/>
</dbReference>
<evidence type="ECO:0000259" key="2">
    <source>
        <dbReference type="Pfam" id="PF05305"/>
    </source>
</evidence>
<dbReference type="OrthoDB" id="4749236at2"/>
<dbReference type="AlphaFoldDB" id="A0A2U3PIM7"/>
<feature type="signal peptide" evidence="1">
    <location>
        <begin position="1"/>
        <end position="24"/>
    </location>
</feature>
<name>A0A2U3PIM7_9MYCO</name>
<reference evidence="3 4" key="1">
    <citation type="submission" date="2017-01" db="EMBL/GenBank/DDBJ databases">
        <authorList>
            <consortium name="Urmite Genomes"/>
        </authorList>
    </citation>
    <scope>NUCLEOTIDE SEQUENCE [LARGE SCALE GENOMIC DNA]</scope>
    <source>
        <strain evidence="3 4">AB215</strain>
    </source>
</reference>
<feature type="domain" description="DUF732" evidence="2">
    <location>
        <begin position="25"/>
        <end position="90"/>
    </location>
</feature>
<dbReference type="Proteomes" id="UP000240424">
    <property type="component" value="Unassembled WGS sequence"/>
</dbReference>
<dbReference type="InterPro" id="IPR007969">
    <property type="entry name" value="DUF732"/>
</dbReference>
<keyword evidence="4" id="KW-1185">Reference proteome</keyword>
<evidence type="ECO:0000313" key="4">
    <source>
        <dbReference type="Proteomes" id="UP000240424"/>
    </source>
</evidence>
<organism evidence="3 4">
    <name type="scientific">Mycobacterium numidiamassiliense</name>
    <dbReference type="NCBI Taxonomy" id="1841861"/>
    <lineage>
        <taxon>Bacteria</taxon>
        <taxon>Bacillati</taxon>
        <taxon>Actinomycetota</taxon>
        <taxon>Actinomycetes</taxon>
        <taxon>Mycobacteriales</taxon>
        <taxon>Mycobacteriaceae</taxon>
        <taxon>Mycobacterium</taxon>
    </lineage>
</organism>
<accession>A0A2U3PIM7</accession>
<protein>
    <recommendedName>
        <fullName evidence="2">DUF732 domain-containing protein</fullName>
    </recommendedName>
</protein>
<sequence>MKVLIVAVAAVAAAVTLGAGTSHADDQSFIDRLHATQFVMPSTEGSYVRFGHMVCDKLHAGAQPSDLYGMFSLNQGPNVVDAAQHELCPDTLR</sequence>
<dbReference type="RefSeq" id="WP_077081838.1">
    <property type="nucleotide sequence ID" value="NZ_FUEZ01000004.1"/>
</dbReference>
<gene>
    <name evidence="3" type="ORF">MNAB215_5839</name>
</gene>
<keyword evidence="1" id="KW-0732">Signal</keyword>
<evidence type="ECO:0000256" key="1">
    <source>
        <dbReference type="SAM" id="SignalP"/>
    </source>
</evidence>